<protein>
    <recommendedName>
        <fullName evidence="3">Type IV pilin</fullName>
    </recommendedName>
</protein>
<sequence>MRRIVSSKKGEISTPIITILVTVAALAVTGVAITWMISTGTSASSQGAIIVIGSPVVQNDTLYVTVKNIGNTNTALSSCLLGDSSVAISPPRSISAGESTVLTIGFNQTFASGQTLRGSLNTNQGIYQFTAYVQ</sequence>
<reference evidence="2" key="1">
    <citation type="journal article" date="2020" name="mSystems">
        <title>Genome- and Community-Level Interaction Insights into Carbon Utilization and Element Cycling Functions of Hydrothermarchaeota in Hydrothermal Sediment.</title>
        <authorList>
            <person name="Zhou Z."/>
            <person name="Liu Y."/>
            <person name="Xu W."/>
            <person name="Pan J."/>
            <person name="Luo Z.H."/>
            <person name="Li M."/>
        </authorList>
    </citation>
    <scope>NUCLEOTIDE SEQUENCE [LARGE SCALE GENOMIC DNA]</scope>
    <source>
        <strain evidence="2">SpSt-468</strain>
    </source>
</reference>
<keyword evidence="1" id="KW-0812">Transmembrane</keyword>
<organism evidence="2">
    <name type="scientific">Candidatus Methanomethylicus mesodigestus</name>
    <dbReference type="NCBI Taxonomy" id="1867258"/>
    <lineage>
        <taxon>Archaea</taxon>
        <taxon>Thermoproteota</taxon>
        <taxon>Methanosuratincolia</taxon>
        <taxon>Candidatus Methanomethylicales</taxon>
        <taxon>Candidatus Methanomethylicaceae</taxon>
        <taxon>Candidatus Methanomethylicus</taxon>
    </lineage>
</organism>
<evidence type="ECO:0000313" key="2">
    <source>
        <dbReference type="EMBL" id="HFK20401.1"/>
    </source>
</evidence>
<accession>A0A7C3FCH3</accession>
<feature type="transmembrane region" description="Helical" evidence="1">
    <location>
        <begin position="12"/>
        <end position="37"/>
    </location>
</feature>
<evidence type="ECO:0008006" key="3">
    <source>
        <dbReference type="Google" id="ProtNLM"/>
    </source>
</evidence>
<keyword evidence="1" id="KW-0472">Membrane</keyword>
<evidence type="ECO:0000256" key="1">
    <source>
        <dbReference type="SAM" id="Phobius"/>
    </source>
</evidence>
<name>A0A7C3FCH3_9CREN</name>
<dbReference type="AlphaFoldDB" id="A0A7C3FCH3"/>
<proteinExistence type="predicted"/>
<comment type="caution">
    <text evidence="2">The sequence shown here is derived from an EMBL/GenBank/DDBJ whole genome shotgun (WGS) entry which is preliminary data.</text>
</comment>
<gene>
    <name evidence="2" type="ORF">ENS19_03880</name>
</gene>
<dbReference type="EMBL" id="DSTX01000005">
    <property type="protein sequence ID" value="HFK20401.1"/>
    <property type="molecule type" value="Genomic_DNA"/>
</dbReference>
<keyword evidence="1" id="KW-1133">Transmembrane helix</keyword>